<dbReference type="Pfam" id="PF14275">
    <property type="entry name" value="DUF4362"/>
    <property type="match status" value="1"/>
</dbReference>
<dbReference type="RefSeq" id="WP_114495681.1">
    <property type="nucleotide sequence ID" value="NZ_QPJW01000001.1"/>
</dbReference>
<organism evidence="1 2">
    <name type="scientific">Fontibacillus phaseoli</name>
    <dbReference type="NCBI Taxonomy" id="1416533"/>
    <lineage>
        <taxon>Bacteria</taxon>
        <taxon>Bacillati</taxon>
        <taxon>Bacillota</taxon>
        <taxon>Bacilli</taxon>
        <taxon>Bacillales</taxon>
        <taxon>Paenibacillaceae</taxon>
        <taxon>Fontibacillus</taxon>
    </lineage>
</organism>
<evidence type="ECO:0000313" key="2">
    <source>
        <dbReference type="Proteomes" id="UP000253090"/>
    </source>
</evidence>
<dbReference type="AlphaFoldDB" id="A0A369BT37"/>
<dbReference type="PROSITE" id="PS51257">
    <property type="entry name" value="PROKAR_LIPOPROTEIN"/>
    <property type="match status" value="1"/>
</dbReference>
<accession>A0A369BT37</accession>
<dbReference type="InterPro" id="IPR025372">
    <property type="entry name" value="DUF4362"/>
</dbReference>
<name>A0A369BT37_9BACL</name>
<keyword evidence="2" id="KW-1185">Reference proteome</keyword>
<gene>
    <name evidence="1" type="ORF">DFP94_1011452</name>
</gene>
<reference evidence="1 2" key="1">
    <citation type="submission" date="2018-07" db="EMBL/GenBank/DDBJ databases">
        <title>Genomic Encyclopedia of Type Strains, Phase III (KMG-III): the genomes of soil and plant-associated and newly described type strains.</title>
        <authorList>
            <person name="Whitman W."/>
        </authorList>
    </citation>
    <scope>NUCLEOTIDE SEQUENCE [LARGE SCALE GENOMIC DNA]</scope>
    <source>
        <strain evidence="1 2">CECT 8333</strain>
    </source>
</reference>
<comment type="caution">
    <text evidence="1">The sequence shown here is derived from an EMBL/GenBank/DDBJ whole genome shotgun (WGS) entry which is preliminary data.</text>
</comment>
<proteinExistence type="predicted"/>
<evidence type="ECO:0000313" key="1">
    <source>
        <dbReference type="EMBL" id="RCX23848.1"/>
    </source>
</evidence>
<protein>
    <submittedName>
        <fullName evidence="1">Uncharacterized protein DUF4362</fullName>
    </submittedName>
</protein>
<sequence length="169" mass="18798">MKKHRWFVVTIVILLTSCSPVPGKSSPASSHPKLNSSEAANRGFVVAGPSGMYNVEVIKQFVDNFKKKMAGKITLARYTDEGDPIYVDLDYNGKEISYSYDNSWDEYGGGNRGISTAICSTIGERTDSLGERNGTEYYLSSCTGDAPNSYPEKKEYFLLFVEETEEKNE</sequence>
<dbReference type="Proteomes" id="UP000253090">
    <property type="component" value="Unassembled WGS sequence"/>
</dbReference>
<dbReference type="OrthoDB" id="1912370at2"/>
<dbReference type="EMBL" id="QPJW01000001">
    <property type="protein sequence ID" value="RCX23848.1"/>
    <property type="molecule type" value="Genomic_DNA"/>
</dbReference>